<evidence type="ECO:0000256" key="1">
    <source>
        <dbReference type="ARBA" id="ARBA00008834"/>
    </source>
</evidence>
<evidence type="ECO:0000256" key="4">
    <source>
        <dbReference type="SAM" id="MobiDB-lite"/>
    </source>
</evidence>
<keyword evidence="2 5" id="KW-0378">Hydrolase</keyword>
<dbReference type="Pfam" id="PF00295">
    <property type="entry name" value="Glyco_hydro_28"/>
    <property type="match status" value="1"/>
</dbReference>
<dbReference type="InterPro" id="IPR000743">
    <property type="entry name" value="Glyco_hydro_28"/>
</dbReference>
<sequence length="416" mass="44804">MTDSEHSEYSVTAFGASSGTNTEDTSAIQAAIDQCGDLGGGTVVFPPGEYVTAPVFLRDNITVRIEAGATVLGSLDIADYPATDGRWEGYEREVYASLFTGHDLSNVAITGRGTIDARGQPWWKAYEDASASHTLGRDNPYPAGLQLEYPRPRIVNLYSCENVLIEGVTIRNSPAWTLHFVYCEGVTVRDATIINPFDTPNTDGINPDSSRNISIYDCDISVGDDCIALKSGCDEQGRKIGEPCENVTISNCRMTGGYCGLAIGSETAGDIRNVTLSNCIFNRLLSGVRIKSKQGRGGIVENINVASTIFSQISQNAVELTMFFGGDDPAKPVDSDGTPTFDNFSFSDLIVDTVEHLIKVDGLPDSPIRRISFSGIRGKDIGSPGTIERAIDVRIMAELDNIEDLAVSESENVRVV</sequence>
<dbReference type="InterPro" id="IPR006626">
    <property type="entry name" value="PbH1"/>
</dbReference>
<dbReference type="RefSeq" id="WP_267621706.1">
    <property type="nucleotide sequence ID" value="NZ_JAODIW010000006.1"/>
</dbReference>
<keyword evidence="6" id="KW-1185">Reference proteome</keyword>
<dbReference type="SUPFAM" id="SSF51126">
    <property type="entry name" value="Pectin lyase-like"/>
    <property type="match status" value="1"/>
</dbReference>
<dbReference type="EC" id="3.2.1.-" evidence="5"/>
<feature type="region of interest" description="Disordered" evidence="4">
    <location>
        <begin position="1"/>
        <end position="21"/>
    </location>
</feature>
<dbReference type="PANTHER" id="PTHR31339:SF9">
    <property type="entry name" value="PLASMIN AND FIBRONECTIN-BINDING PROTEIN A"/>
    <property type="match status" value="1"/>
</dbReference>
<reference evidence="5 6" key="1">
    <citation type="journal article" date="2019" name="Int. J. Syst. Evol. Microbiol.">
        <title>The Global Catalogue of Microorganisms (GCM) 10K type strain sequencing project: providing services to taxonomists for standard genome sequencing and annotation.</title>
        <authorList>
            <consortium name="The Broad Institute Genomics Platform"/>
            <consortium name="The Broad Institute Genome Sequencing Center for Infectious Disease"/>
            <person name="Wu L."/>
            <person name="Ma J."/>
        </authorList>
    </citation>
    <scope>NUCLEOTIDE SEQUENCE [LARGE SCALE GENOMIC DNA]</scope>
    <source>
        <strain evidence="5 6">CGMCC 1.12553</strain>
    </source>
</reference>
<evidence type="ECO:0000313" key="5">
    <source>
        <dbReference type="EMBL" id="MFC4359490.1"/>
    </source>
</evidence>
<name>A0ABD5PEZ4_9EURY</name>
<dbReference type="AlphaFoldDB" id="A0ABD5PEZ4"/>
<dbReference type="SMART" id="SM00710">
    <property type="entry name" value="PbH1"/>
    <property type="match status" value="5"/>
</dbReference>
<comment type="caution">
    <text evidence="5">The sequence shown here is derived from an EMBL/GenBank/DDBJ whole genome shotgun (WGS) entry which is preliminary data.</text>
</comment>
<keyword evidence="3 5" id="KW-0326">Glycosidase</keyword>
<proteinExistence type="inferred from homology"/>
<comment type="similarity">
    <text evidence="1">Belongs to the glycosyl hydrolase 28 family.</text>
</comment>
<evidence type="ECO:0000256" key="2">
    <source>
        <dbReference type="ARBA" id="ARBA00022801"/>
    </source>
</evidence>
<dbReference type="Gene3D" id="2.160.20.10">
    <property type="entry name" value="Single-stranded right-handed beta-helix, Pectin lyase-like"/>
    <property type="match status" value="1"/>
</dbReference>
<gene>
    <name evidence="5" type="ORF">ACFO0N_16220</name>
</gene>
<dbReference type="InterPro" id="IPR012334">
    <property type="entry name" value="Pectin_lyas_fold"/>
</dbReference>
<organism evidence="5 6">
    <name type="scientific">Halobium salinum</name>
    <dbReference type="NCBI Taxonomy" id="1364940"/>
    <lineage>
        <taxon>Archaea</taxon>
        <taxon>Methanobacteriati</taxon>
        <taxon>Methanobacteriota</taxon>
        <taxon>Stenosarchaea group</taxon>
        <taxon>Halobacteria</taxon>
        <taxon>Halobacteriales</taxon>
        <taxon>Haloferacaceae</taxon>
        <taxon>Halobium</taxon>
    </lineage>
</organism>
<evidence type="ECO:0000313" key="6">
    <source>
        <dbReference type="Proteomes" id="UP001595921"/>
    </source>
</evidence>
<evidence type="ECO:0000256" key="3">
    <source>
        <dbReference type="ARBA" id="ARBA00023295"/>
    </source>
</evidence>
<protein>
    <submittedName>
        <fullName evidence="5">Glycoside hydrolase family 28 protein</fullName>
        <ecNumber evidence="5">3.2.1.-</ecNumber>
    </submittedName>
</protein>
<dbReference type="Proteomes" id="UP001595921">
    <property type="component" value="Unassembled WGS sequence"/>
</dbReference>
<accession>A0ABD5PEZ4</accession>
<dbReference type="InterPro" id="IPR011050">
    <property type="entry name" value="Pectin_lyase_fold/virulence"/>
</dbReference>
<dbReference type="GO" id="GO:0004553">
    <property type="term" value="F:hydrolase activity, hydrolyzing O-glycosyl compounds"/>
    <property type="evidence" value="ECO:0007669"/>
    <property type="project" value="UniProtKB-ARBA"/>
</dbReference>
<dbReference type="EMBL" id="JBHSDS010000008">
    <property type="protein sequence ID" value="MFC4359490.1"/>
    <property type="molecule type" value="Genomic_DNA"/>
</dbReference>
<dbReference type="InterPro" id="IPR051801">
    <property type="entry name" value="GH28_Enzymes"/>
</dbReference>
<dbReference type="PANTHER" id="PTHR31339">
    <property type="entry name" value="PECTIN LYASE-RELATED"/>
    <property type="match status" value="1"/>
</dbReference>